<protein>
    <submittedName>
        <fullName evidence="2">Uncharacterized protein</fullName>
    </submittedName>
</protein>
<dbReference type="AlphaFoldDB" id="A0A6J4S8Z6"/>
<evidence type="ECO:0000256" key="1">
    <source>
        <dbReference type="SAM" id="MobiDB-lite"/>
    </source>
</evidence>
<feature type="compositionally biased region" description="Basic and acidic residues" evidence="1">
    <location>
        <begin position="8"/>
        <end position="24"/>
    </location>
</feature>
<proteinExistence type="predicted"/>
<feature type="region of interest" description="Disordered" evidence="1">
    <location>
        <begin position="1"/>
        <end position="25"/>
    </location>
</feature>
<dbReference type="EMBL" id="CADCVS010000184">
    <property type="protein sequence ID" value="CAA9488345.1"/>
    <property type="molecule type" value="Genomic_DNA"/>
</dbReference>
<gene>
    <name evidence="2" type="ORF">AVDCRST_MAG30-1232</name>
</gene>
<name>A0A6J4S8Z6_9ACTN</name>
<accession>A0A6J4S8Z6</accession>
<organism evidence="2">
    <name type="scientific">uncultured Solirubrobacteraceae bacterium</name>
    <dbReference type="NCBI Taxonomy" id="1162706"/>
    <lineage>
        <taxon>Bacteria</taxon>
        <taxon>Bacillati</taxon>
        <taxon>Actinomycetota</taxon>
        <taxon>Thermoleophilia</taxon>
        <taxon>Solirubrobacterales</taxon>
        <taxon>Solirubrobacteraceae</taxon>
        <taxon>environmental samples</taxon>
    </lineage>
</organism>
<reference evidence="2" key="1">
    <citation type="submission" date="2020-02" db="EMBL/GenBank/DDBJ databases">
        <authorList>
            <person name="Meier V. D."/>
        </authorList>
    </citation>
    <scope>NUCLEOTIDE SEQUENCE</scope>
    <source>
        <strain evidence="2">AVDCRST_MAG30</strain>
    </source>
</reference>
<sequence length="39" mass="4478">MQLLGDAAESRDPLAEDARQDRHRPVILRAPEIRHVLCE</sequence>
<evidence type="ECO:0000313" key="2">
    <source>
        <dbReference type="EMBL" id="CAA9488345.1"/>
    </source>
</evidence>